<dbReference type="PANTHER" id="PTHR47966">
    <property type="entry name" value="BETA-SITE APP-CLEAVING ENZYME, ISOFORM A-RELATED"/>
    <property type="match status" value="1"/>
</dbReference>
<sequence length="309" mass="34680">MDDGRMAETQLTGCHSHTSSVVFSTYSVLKLEMLVIFALLTLLGCTQPAQHKMQLRKITPEMVKMLRKGTWAKYVDEVHKQQQHAHQMDSDGKYEYDVIGYSDIEYIGEVTIGTPEQRFLVLIDTGTTYLWVPDKSCYKQTNRPSECQSSLCDPGSICDVFCSERSCCSLGANDTSNPCRLKRRYDMEKSSSYSKTASRFMIREYPQCVGNLRQAELESSPEVAEPWSETASVKGRGPPRFKYSAFYPIICSVMLNNTMHGGRTGEDADVVESAGQNAHSVVIFKGSTHGNPHFRGESFSVWSAARELQ</sequence>
<evidence type="ECO:0000313" key="5">
    <source>
        <dbReference type="Proteomes" id="UP000024635"/>
    </source>
</evidence>
<dbReference type="InterPro" id="IPR001461">
    <property type="entry name" value="Aspartic_peptidase_A1"/>
</dbReference>
<dbReference type="Pfam" id="PF00026">
    <property type="entry name" value="Asp"/>
    <property type="match status" value="1"/>
</dbReference>
<dbReference type="AlphaFoldDB" id="A0A016SWT6"/>
<organism evidence="4 5">
    <name type="scientific">Ancylostoma ceylanicum</name>
    <dbReference type="NCBI Taxonomy" id="53326"/>
    <lineage>
        <taxon>Eukaryota</taxon>
        <taxon>Metazoa</taxon>
        <taxon>Ecdysozoa</taxon>
        <taxon>Nematoda</taxon>
        <taxon>Chromadorea</taxon>
        <taxon>Rhabditida</taxon>
        <taxon>Rhabditina</taxon>
        <taxon>Rhabditomorpha</taxon>
        <taxon>Strongyloidea</taxon>
        <taxon>Ancylostomatidae</taxon>
        <taxon>Ancylostomatinae</taxon>
        <taxon>Ancylostoma</taxon>
    </lineage>
</organism>
<evidence type="ECO:0000313" key="4">
    <source>
        <dbReference type="EMBL" id="EYB95178.1"/>
    </source>
</evidence>
<comment type="similarity">
    <text evidence="1">Belongs to the peptidase A1 family.</text>
</comment>
<feature type="domain" description="Peptidase A1" evidence="3">
    <location>
        <begin position="106"/>
        <end position="309"/>
    </location>
</feature>
<name>A0A016SWT6_9BILA</name>
<reference evidence="5" key="1">
    <citation type="journal article" date="2015" name="Nat. Genet.">
        <title>The genome and transcriptome of the zoonotic hookworm Ancylostoma ceylanicum identify infection-specific gene families.</title>
        <authorList>
            <person name="Schwarz E.M."/>
            <person name="Hu Y."/>
            <person name="Antoshechkin I."/>
            <person name="Miller M.M."/>
            <person name="Sternberg P.W."/>
            <person name="Aroian R.V."/>
        </authorList>
    </citation>
    <scope>NUCLEOTIDE SEQUENCE</scope>
    <source>
        <strain evidence="5">HY135</strain>
    </source>
</reference>
<keyword evidence="2" id="KW-0472">Membrane</keyword>
<comment type="caution">
    <text evidence="4">The sequence shown here is derived from an EMBL/GenBank/DDBJ whole genome shotgun (WGS) entry which is preliminary data.</text>
</comment>
<proteinExistence type="inferred from homology"/>
<dbReference type="PROSITE" id="PS00141">
    <property type="entry name" value="ASP_PROTEASE"/>
    <property type="match status" value="1"/>
</dbReference>
<keyword evidence="5" id="KW-1185">Reference proteome</keyword>
<dbReference type="Gene3D" id="2.40.70.10">
    <property type="entry name" value="Acid Proteases"/>
    <property type="match status" value="1"/>
</dbReference>
<gene>
    <name evidence="4" type="primary">Acey_s0163.g3506</name>
    <name evidence="4" type="ORF">Y032_0163g3506</name>
</gene>
<feature type="transmembrane region" description="Helical" evidence="2">
    <location>
        <begin position="28"/>
        <end position="46"/>
    </location>
</feature>
<dbReference type="GO" id="GO:0006508">
    <property type="term" value="P:proteolysis"/>
    <property type="evidence" value="ECO:0007669"/>
    <property type="project" value="InterPro"/>
</dbReference>
<dbReference type="OrthoDB" id="5874963at2759"/>
<dbReference type="GO" id="GO:0004190">
    <property type="term" value="F:aspartic-type endopeptidase activity"/>
    <property type="evidence" value="ECO:0007669"/>
    <property type="project" value="InterPro"/>
</dbReference>
<dbReference type="PANTHER" id="PTHR47966:SF51">
    <property type="entry name" value="BETA-SITE APP-CLEAVING ENZYME, ISOFORM A-RELATED"/>
    <property type="match status" value="1"/>
</dbReference>
<dbReference type="InterPro" id="IPR021109">
    <property type="entry name" value="Peptidase_aspartic_dom_sf"/>
</dbReference>
<dbReference type="InterPro" id="IPR033121">
    <property type="entry name" value="PEPTIDASE_A1"/>
</dbReference>
<dbReference type="SUPFAM" id="SSF50630">
    <property type="entry name" value="Acid proteases"/>
    <property type="match status" value="1"/>
</dbReference>
<protein>
    <recommendedName>
        <fullName evidence="3">Peptidase A1 domain-containing protein</fullName>
    </recommendedName>
</protein>
<dbReference type="InterPro" id="IPR001969">
    <property type="entry name" value="Aspartic_peptidase_AS"/>
</dbReference>
<accession>A0A016SWT6</accession>
<dbReference type="PROSITE" id="PS51767">
    <property type="entry name" value="PEPTIDASE_A1"/>
    <property type="match status" value="1"/>
</dbReference>
<keyword evidence="2" id="KW-0812">Transmembrane</keyword>
<evidence type="ECO:0000256" key="1">
    <source>
        <dbReference type="ARBA" id="ARBA00007447"/>
    </source>
</evidence>
<evidence type="ECO:0000256" key="2">
    <source>
        <dbReference type="SAM" id="Phobius"/>
    </source>
</evidence>
<dbReference type="Proteomes" id="UP000024635">
    <property type="component" value="Unassembled WGS sequence"/>
</dbReference>
<evidence type="ECO:0000259" key="3">
    <source>
        <dbReference type="PROSITE" id="PS51767"/>
    </source>
</evidence>
<keyword evidence="2" id="KW-1133">Transmembrane helix</keyword>
<dbReference type="EMBL" id="JARK01001499">
    <property type="protein sequence ID" value="EYB95178.1"/>
    <property type="molecule type" value="Genomic_DNA"/>
</dbReference>
<dbReference type="STRING" id="53326.A0A016SWT6"/>